<evidence type="ECO:0000256" key="1">
    <source>
        <dbReference type="ARBA" id="ARBA00022734"/>
    </source>
</evidence>
<reference evidence="9 10" key="1">
    <citation type="submission" date="2024-01" db="EMBL/GenBank/DDBJ databases">
        <title>The genome of the rayed Mediterranean limpet Patella caerulea (Linnaeus, 1758).</title>
        <authorList>
            <person name="Anh-Thu Weber A."/>
            <person name="Halstead-Nussloch G."/>
        </authorList>
    </citation>
    <scope>NUCLEOTIDE SEQUENCE [LARGE SCALE GENOMIC DNA]</scope>
    <source>
        <strain evidence="9">AATW-2023a</strain>
        <tissue evidence="9">Whole specimen</tissue>
    </source>
</reference>
<gene>
    <name evidence="9" type="ORF">SNE40_009512</name>
</gene>
<accession>A0AAN8Q3D1</accession>
<evidence type="ECO:0000256" key="4">
    <source>
        <dbReference type="SAM" id="MobiDB-lite"/>
    </source>
</evidence>
<sequence length="2029" mass="227336">MVRCALTMSGYLAAIILVILLPSCVISQRCPYGWLNREGSNSCYLVTHNGVAYTWSLAKERCLSLQGQLVIIETAEEKEWLITTLGRVHKLYPDIKEWWIGISDQQDGRGLVWEDGSTPNSAVIQWPTVTPTQNNLTACGWILDLSFDIVKCAYWRHFICERSKDVPLSCEIDEGWTGLNNKCYKIFNGKRTFTDANNQCKLNDGELASVPDDNTQSFLWGLAKNSGGNTWFGLSTTSQRKPVKWMWTKGTALGNDHVYWKDDTNSQALIPNANQTCVQLEVADPKIKRRMSWSTNNCANEKGFVCEKPQGVCEDGWLIHQKNCYQLNGRITSSWNAANTYCKAQGGNLLKIESVSDQLFIAANVLDDFPRGSAGIWLGAIDLGNNAVFTWGDGKPLGKFKNWLEKPTRANTPTDACTFIDTGDVNGKWQITGDCTQVKPFVCQIPVNQPVRKATLPPEPLSCEGGWVLYSSYCYQFNDTDSSWLDSRKSCKDSGGDLARIMDSSTQSFMLDQIEKQRGNYWIGLNDRISEGNFTWLDDNTQPNYTFWGTGQPNNVNDSENCVYLQGARFTGRWLDFDCSKKINFICQKPARQSKISTPAPTMASIFNPKCGLFWEDNPHSPYCYQFREERLSWADAADSCRHEGGTLASITSIQEQYYITGRMKGTTSIISMWIGLSDRSQESGWNWEDGSPLAYLNWDAGEPNNYGGEEDCGAMLIFTSRWNDYNCNKRNGYICKKMGLAMIATTTPKPTPTPSIPAGKYYGCPPGWKSYTSNCYIVVRTPNTWLQARDYCRKNGGDLASIGSREENNFIFSETPEVVCENVHTNDTQCTQWRNRGECTKNPIWMGKNCRSACGLCYRKCENKNKIGRQCENWAERKECTKNPLYMLKQCMQSCRMCDGGEYDAVWIGLNKRDAQMTFSWSDGSPVTYTTWDVREPNDYAGINKVCVKMFTQKAISAGKWGDDSCDVALNGFVCKTKKSIQDTASSHPLSIGCPKDSIGYNSRCYSFVQNKLDFDAAEANCVTLNGHLATVNDRFIQAFLSAELINRDGVYWIGLSDRSNPGTYQWTSQDNLLYTSWESTHTGNENTTCVAMNTSRPVGLWANVDCSDMNPSICQMLREGYTTPPITTLPTTTEHVSCPTGWVEYMDSCYKAYTRKRNWVDAQQACFNMGADLASIHNASAQAVIKASLNRYLYRASYWIGLNDRGTEGRLVWSDGTPLDFTSWGSAEPNDQNGREDCVEYSQATSKWNDNNCFITNNYICMISRGMNISLTTSLPVTTPTPIACADSGWTYFNGSCYYVSSPYGVKSKKSWYDSRRYCQQHGGDLISIHSPDEDDYILSIIKTRSSSGIYWIGLNDLEGGYKWTDGTVVSYKSWSKGEPNDAFGGQRCVNFYSLTGDWNDDNCMDLFGFVCKKLNQSSTPPPTTPTPLIPGGCPHDFKAADNSNKCFHVGGLHGLATDWEHARNACRSIGPGVEIASISNYMEQAFALTLLRNTVKTGVWIGLFDIHVNGQYTWSDNSEVRYTNWGKGEPSDHWSYSRFSREDCVEIMLDDGRVGQWNDQKCTDTRPFLCQASRGLKLPTAPPPTSTLCKPGFGQYGSRCYKLVNQTRTWSAAQSSCKAEDANLVSVFDEYEQAFIDLLTQNLQSPFWIGLSDNQTKGVYSWSDGWPRVYSKWGGDEPSRGDGEGCVAIMNRKWNDTMCNSSYPYICMINTEPPPPTTPMPSGRCRDPNWTMFGDYCYYSVGQTKSWPEARYVCQRRGMELVSLQSKEEMIFVKNLITTTPVTTRRYYFNSARNSVNRIWLGLYKVEKAGFQWTDNKPTLYLNWATGEPSDTDAKLHEDCVEMYTDSGLWNDLDCFTNRAFVCKTKKIFVSTTLVPTTAANTKSKKEHPIFTTQASFNQRSTAVAASGGITPSDQTNKPKTLDLTPPLSVRPTHSRLFSTQDSPSSLTGGQIAGIVIGTIGLAIIVAVLLIVVKRHKAKLPLGFGSVGFDNALYNKANAQDTAPTDSVDFSDFNTSDVIRIGQVQA</sequence>
<evidence type="ECO:0000256" key="6">
    <source>
        <dbReference type="SAM" id="SignalP"/>
    </source>
</evidence>
<dbReference type="InterPro" id="IPR016186">
    <property type="entry name" value="C-type_lectin-like/link_sf"/>
</dbReference>
<dbReference type="PROSITE" id="PS00615">
    <property type="entry name" value="C_TYPE_LECTIN_1"/>
    <property type="match status" value="8"/>
</dbReference>
<feature type="domain" description="C-type lectin" evidence="7">
    <location>
        <begin position="1295"/>
        <end position="1415"/>
    </location>
</feature>
<keyword evidence="5" id="KW-0472">Membrane</keyword>
<keyword evidence="10" id="KW-1185">Reference proteome</keyword>
<feature type="domain" description="C-type lectin" evidence="7">
    <location>
        <begin position="39"/>
        <end position="161"/>
    </location>
</feature>
<feature type="chain" id="PRO_5042906272" description="Macrophage mannose receptor 1-like" evidence="6">
    <location>
        <begin position="28"/>
        <end position="2029"/>
    </location>
</feature>
<dbReference type="SMART" id="SM00254">
    <property type="entry name" value="ShKT"/>
    <property type="match status" value="2"/>
</dbReference>
<feature type="domain" description="C-type lectin" evidence="7">
    <location>
        <begin position="1599"/>
        <end position="1711"/>
    </location>
</feature>
<comment type="caution">
    <text evidence="9">The sequence shown here is derived from an EMBL/GenBank/DDBJ whole genome shotgun (WGS) entry which is preliminary data.</text>
</comment>
<dbReference type="InterPro" id="IPR033989">
    <property type="entry name" value="CD209-like_CTLD"/>
</dbReference>
<feature type="domain" description="C-type lectin" evidence="7">
    <location>
        <begin position="1002"/>
        <end position="1117"/>
    </location>
</feature>
<feature type="domain" description="C-type lectin" evidence="7">
    <location>
        <begin position="1147"/>
        <end position="1264"/>
    </location>
</feature>
<dbReference type="CDD" id="cd00037">
    <property type="entry name" value="CLECT"/>
    <property type="match status" value="10"/>
</dbReference>
<feature type="signal peptide" evidence="6">
    <location>
        <begin position="1"/>
        <end position="27"/>
    </location>
</feature>
<feature type="domain" description="C-type lectin" evidence="7">
    <location>
        <begin position="772"/>
        <end position="968"/>
    </location>
</feature>
<feature type="domain" description="C-type lectin" evidence="7">
    <location>
        <begin position="179"/>
        <end position="307"/>
    </location>
</feature>
<keyword evidence="5" id="KW-0812">Transmembrane</keyword>
<dbReference type="Proteomes" id="UP001347796">
    <property type="component" value="Unassembled WGS sequence"/>
</dbReference>
<dbReference type="PROSITE" id="PS51670">
    <property type="entry name" value="SHKT"/>
    <property type="match status" value="2"/>
</dbReference>
<evidence type="ECO:0000313" key="10">
    <source>
        <dbReference type="Proteomes" id="UP001347796"/>
    </source>
</evidence>
<dbReference type="InterPro" id="IPR050111">
    <property type="entry name" value="C-type_lectin/snaclec_domain"/>
</dbReference>
<feature type="domain" description="ShKT" evidence="8">
    <location>
        <begin position="862"/>
        <end position="899"/>
    </location>
</feature>
<comment type="caution">
    <text evidence="3">Lacks conserved residue(s) required for the propagation of feature annotation.</text>
</comment>
<dbReference type="Pfam" id="PF01549">
    <property type="entry name" value="ShK"/>
    <property type="match status" value="2"/>
</dbReference>
<protein>
    <recommendedName>
        <fullName evidence="11">Macrophage mannose receptor 1-like</fullName>
    </recommendedName>
</protein>
<feature type="domain" description="ShKT" evidence="8">
    <location>
        <begin position="821"/>
        <end position="858"/>
    </location>
</feature>
<proteinExistence type="predicted"/>
<organism evidence="9 10">
    <name type="scientific">Patella caerulea</name>
    <name type="common">Rayed Mediterranean limpet</name>
    <dbReference type="NCBI Taxonomy" id="87958"/>
    <lineage>
        <taxon>Eukaryota</taxon>
        <taxon>Metazoa</taxon>
        <taxon>Spiralia</taxon>
        <taxon>Lophotrochozoa</taxon>
        <taxon>Mollusca</taxon>
        <taxon>Gastropoda</taxon>
        <taxon>Patellogastropoda</taxon>
        <taxon>Patelloidea</taxon>
        <taxon>Patellidae</taxon>
        <taxon>Patella</taxon>
    </lineage>
</organism>
<feature type="region of interest" description="Disordered" evidence="4">
    <location>
        <begin position="1909"/>
        <end position="1929"/>
    </location>
</feature>
<evidence type="ECO:0000256" key="3">
    <source>
        <dbReference type="PROSITE-ProRule" id="PRU01005"/>
    </source>
</evidence>
<name>A0AAN8Q3D1_PATCE</name>
<dbReference type="PROSITE" id="PS50041">
    <property type="entry name" value="C_TYPE_LECTIN_2"/>
    <property type="match status" value="12"/>
</dbReference>
<dbReference type="GO" id="GO:0030246">
    <property type="term" value="F:carbohydrate binding"/>
    <property type="evidence" value="ECO:0007669"/>
    <property type="project" value="UniProtKB-KW"/>
</dbReference>
<dbReference type="InterPro" id="IPR001304">
    <property type="entry name" value="C-type_lectin-like"/>
</dbReference>
<keyword evidence="1" id="KW-0430">Lectin</keyword>
<dbReference type="Pfam" id="PF00059">
    <property type="entry name" value="Lectin_C"/>
    <property type="match status" value="12"/>
</dbReference>
<feature type="domain" description="C-type lectin" evidence="7">
    <location>
        <begin position="320"/>
        <end position="444"/>
    </location>
</feature>
<evidence type="ECO:0000313" key="9">
    <source>
        <dbReference type="EMBL" id="KAK6181710.1"/>
    </source>
</evidence>
<feature type="domain" description="C-type lectin" evidence="7">
    <location>
        <begin position="1445"/>
        <end position="1574"/>
    </location>
</feature>
<keyword evidence="2" id="KW-1015">Disulfide bond</keyword>
<dbReference type="InterPro" id="IPR016187">
    <property type="entry name" value="CTDL_fold"/>
</dbReference>
<feature type="domain" description="C-type lectin" evidence="7">
    <location>
        <begin position="1736"/>
        <end position="1867"/>
    </location>
</feature>
<keyword evidence="6" id="KW-0732">Signal</keyword>
<dbReference type="SMART" id="SM00034">
    <property type="entry name" value="CLECT"/>
    <property type="match status" value="12"/>
</dbReference>
<evidence type="ECO:0000259" key="7">
    <source>
        <dbReference type="PROSITE" id="PS50041"/>
    </source>
</evidence>
<dbReference type="InterPro" id="IPR018378">
    <property type="entry name" value="C-type_lectin_CS"/>
</dbReference>
<dbReference type="PANTHER" id="PTHR22803">
    <property type="entry name" value="MANNOSE, PHOSPHOLIPASE, LECTIN RECEPTOR RELATED"/>
    <property type="match status" value="1"/>
</dbReference>
<evidence type="ECO:0000259" key="8">
    <source>
        <dbReference type="PROSITE" id="PS51670"/>
    </source>
</evidence>
<dbReference type="EMBL" id="JAZGQO010000007">
    <property type="protein sequence ID" value="KAK6181710.1"/>
    <property type="molecule type" value="Genomic_DNA"/>
</dbReference>
<dbReference type="Gene3D" id="3.10.100.10">
    <property type="entry name" value="Mannose-Binding Protein A, subunit A"/>
    <property type="match status" value="13"/>
</dbReference>
<dbReference type="CDD" id="cd03590">
    <property type="entry name" value="CLECT_DC-SIGN_like"/>
    <property type="match status" value="1"/>
</dbReference>
<evidence type="ECO:0000256" key="2">
    <source>
        <dbReference type="ARBA" id="ARBA00023157"/>
    </source>
</evidence>
<keyword evidence="5" id="KW-1133">Transmembrane helix</keyword>
<feature type="domain" description="C-type lectin" evidence="7">
    <location>
        <begin position="620"/>
        <end position="737"/>
    </location>
</feature>
<feature type="domain" description="C-type lectin" evidence="7">
    <location>
        <begin position="470"/>
        <end position="588"/>
    </location>
</feature>
<dbReference type="SUPFAM" id="SSF56436">
    <property type="entry name" value="C-type lectin-like"/>
    <property type="match status" value="12"/>
</dbReference>
<feature type="transmembrane region" description="Helical" evidence="5">
    <location>
        <begin position="1955"/>
        <end position="1976"/>
    </location>
</feature>
<feature type="compositionally biased region" description="Polar residues" evidence="4">
    <location>
        <begin position="1909"/>
        <end position="1922"/>
    </location>
</feature>
<evidence type="ECO:0000256" key="5">
    <source>
        <dbReference type="SAM" id="Phobius"/>
    </source>
</evidence>
<evidence type="ECO:0008006" key="11">
    <source>
        <dbReference type="Google" id="ProtNLM"/>
    </source>
</evidence>
<dbReference type="InterPro" id="IPR003582">
    <property type="entry name" value="ShKT_dom"/>
</dbReference>